<evidence type="ECO:0000256" key="6">
    <source>
        <dbReference type="ARBA" id="ARBA00023136"/>
    </source>
</evidence>
<accession>A0A2N8T360</accession>
<keyword evidence="5" id="KW-1133">Transmembrane helix</keyword>
<feature type="domain" description="Methyl-accepting transducer" evidence="10">
    <location>
        <begin position="382"/>
        <end position="618"/>
    </location>
</feature>
<dbReference type="GO" id="GO:0005886">
    <property type="term" value="C:plasma membrane"/>
    <property type="evidence" value="ECO:0007669"/>
    <property type="project" value="UniProtKB-SubCell"/>
</dbReference>
<keyword evidence="4" id="KW-0812">Transmembrane</keyword>
<protein>
    <submittedName>
        <fullName evidence="13">Chemotaxis protein</fullName>
    </submittedName>
</protein>
<comment type="similarity">
    <text evidence="8">Belongs to the methyl-accepting chemotaxis (MCP) protein family.</text>
</comment>
<dbReference type="Pfam" id="PF00015">
    <property type="entry name" value="MCPsignal"/>
    <property type="match status" value="1"/>
</dbReference>
<feature type="domain" description="HAMP" evidence="12">
    <location>
        <begin position="324"/>
        <end position="377"/>
    </location>
</feature>
<keyword evidence="3" id="KW-0997">Cell inner membrane</keyword>
<dbReference type="Gene3D" id="1.10.287.950">
    <property type="entry name" value="Methyl-accepting chemotaxis protein"/>
    <property type="match status" value="1"/>
</dbReference>
<name>A0A2N8T360_STUST</name>
<dbReference type="GO" id="GO:0006935">
    <property type="term" value="P:chemotaxis"/>
    <property type="evidence" value="ECO:0007669"/>
    <property type="project" value="UniProtKB-KW"/>
</dbReference>
<evidence type="ECO:0000313" key="14">
    <source>
        <dbReference type="Proteomes" id="UP000236023"/>
    </source>
</evidence>
<keyword evidence="2" id="KW-0145">Chemotaxis</keyword>
<dbReference type="SMART" id="SM00283">
    <property type="entry name" value="MA"/>
    <property type="match status" value="1"/>
</dbReference>
<dbReference type="PANTHER" id="PTHR32089">
    <property type="entry name" value="METHYL-ACCEPTING CHEMOTAXIS PROTEIN MCPB"/>
    <property type="match status" value="1"/>
</dbReference>
<feature type="domain" description="T-SNARE coiled-coil homology" evidence="11">
    <location>
        <begin position="569"/>
        <end position="631"/>
    </location>
</feature>
<dbReference type="InterPro" id="IPR004089">
    <property type="entry name" value="MCPsignal_dom"/>
</dbReference>
<evidence type="ECO:0000313" key="13">
    <source>
        <dbReference type="EMBL" id="PNG09191.1"/>
    </source>
</evidence>
<keyword evidence="3" id="KW-1003">Cell membrane</keyword>
<keyword evidence="6" id="KW-0472">Membrane</keyword>
<dbReference type="InterPro" id="IPR003660">
    <property type="entry name" value="HAMP_dom"/>
</dbReference>
<evidence type="ECO:0000256" key="7">
    <source>
        <dbReference type="ARBA" id="ARBA00023224"/>
    </source>
</evidence>
<evidence type="ECO:0000256" key="5">
    <source>
        <dbReference type="ARBA" id="ARBA00022989"/>
    </source>
</evidence>
<comment type="subcellular location">
    <subcellularLocation>
        <location evidence="1">Cell inner membrane</location>
        <topology evidence="1">Multi-pass membrane protein</topology>
    </subcellularLocation>
</comment>
<dbReference type="AlphaFoldDB" id="A0A2N8T360"/>
<organism evidence="13 14">
    <name type="scientific">Stutzerimonas stutzeri</name>
    <name type="common">Pseudomonas stutzeri</name>
    <dbReference type="NCBI Taxonomy" id="316"/>
    <lineage>
        <taxon>Bacteria</taxon>
        <taxon>Pseudomonadati</taxon>
        <taxon>Pseudomonadota</taxon>
        <taxon>Gammaproteobacteria</taxon>
        <taxon>Pseudomonadales</taxon>
        <taxon>Pseudomonadaceae</taxon>
        <taxon>Stutzerimonas</taxon>
    </lineage>
</organism>
<sequence length="654" mass="70836">MRLKSLTTLNTLLLIAVCLALGATLWWSERAMERPYLLMARYLGLSQQFQHQAADNIRDYLASGDALRHSQAQQALERLQQDIAGLPAGLADRLRPSLEELIQFSANDLLAAGKLAGDPQGLLLQAEREMAGALSQLDDYRTQASHPHAQDYQQPLFAAAQQLLRLSHARGKLVSSGRDALASEVEQALHALEQEASRLDDLPLLGVLAAQQSTASSFAALLELDTDTAQQSSEDRGTALKRELASLVKRYPAELERTRQLIRQRGELLDSSARRVAAVQQALAELEPAVRAEHGRIQAEVRLIQGAIIALILLIALAIDRLQRQLTRTLGQLVPALSAWAEGDFSQDARIESKIREIADIETSLNRLRSYLLQLVGTLRQQAEQVAASSRSLDRMNSDLHDGAQRQTGDTAQIRDSLGELEATIQQVADGAGEAAEASRAAARAVQQGQQVIGQSLTGLHGLVSEVQDNAVAIERLADETTTIGNVLTVIRSIAEQTNLLALNAAIEAARAGGHGRGFAVVADEVRSLAQRTSGATEEIQQLIGRLQQAARQSVEAMRSQVAHAEGTANLAQSADQALDEIVSTIATISRMAEQIARATAQQGEAVGEIRGHSERIHQLGDANLEHIGRGREQSARMLRLGSELDQATQAFRF</sequence>
<dbReference type="FunFam" id="1.10.287.950:FF:000001">
    <property type="entry name" value="Methyl-accepting chemotaxis sensory transducer"/>
    <property type="match status" value="1"/>
</dbReference>
<evidence type="ECO:0000256" key="2">
    <source>
        <dbReference type="ARBA" id="ARBA00022500"/>
    </source>
</evidence>
<dbReference type="SUPFAM" id="SSF58104">
    <property type="entry name" value="Methyl-accepting chemotaxis protein (MCP) signaling domain"/>
    <property type="match status" value="1"/>
</dbReference>
<evidence type="ECO:0000259" key="12">
    <source>
        <dbReference type="PROSITE" id="PS50885"/>
    </source>
</evidence>
<dbReference type="PROSITE" id="PS50111">
    <property type="entry name" value="CHEMOTAXIS_TRANSDUC_2"/>
    <property type="match status" value="1"/>
</dbReference>
<evidence type="ECO:0000259" key="11">
    <source>
        <dbReference type="PROSITE" id="PS50192"/>
    </source>
</evidence>
<dbReference type="InterPro" id="IPR000727">
    <property type="entry name" value="T_SNARE_dom"/>
</dbReference>
<dbReference type="PROSITE" id="PS50192">
    <property type="entry name" value="T_SNARE"/>
    <property type="match status" value="1"/>
</dbReference>
<dbReference type="GO" id="GO:0007165">
    <property type="term" value="P:signal transduction"/>
    <property type="evidence" value="ECO:0007669"/>
    <property type="project" value="UniProtKB-KW"/>
</dbReference>
<evidence type="ECO:0000256" key="3">
    <source>
        <dbReference type="ARBA" id="ARBA00022519"/>
    </source>
</evidence>
<dbReference type="RefSeq" id="WP_102894857.1">
    <property type="nucleotide sequence ID" value="NZ_JAMOHU010000003.1"/>
</dbReference>
<evidence type="ECO:0000256" key="4">
    <source>
        <dbReference type="ARBA" id="ARBA00022692"/>
    </source>
</evidence>
<dbReference type="EMBL" id="POUT01000007">
    <property type="protein sequence ID" value="PNG09191.1"/>
    <property type="molecule type" value="Genomic_DNA"/>
</dbReference>
<comment type="caution">
    <text evidence="13">The sequence shown here is derived from an EMBL/GenBank/DDBJ whole genome shotgun (WGS) entry which is preliminary data.</text>
</comment>
<dbReference type="PROSITE" id="PS50885">
    <property type="entry name" value="HAMP"/>
    <property type="match status" value="1"/>
</dbReference>
<keyword evidence="7 9" id="KW-0807">Transducer</keyword>
<evidence type="ECO:0000256" key="1">
    <source>
        <dbReference type="ARBA" id="ARBA00004429"/>
    </source>
</evidence>
<proteinExistence type="inferred from homology"/>
<evidence type="ECO:0000256" key="8">
    <source>
        <dbReference type="ARBA" id="ARBA00029447"/>
    </source>
</evidence>
<reference evidence="13 14" key="1">
    <citation type="submission" date="2018-01" db="EMBL/GenBank/DDBJ databases">
        <title>Denitrification phenotypes of diverse strains of Pseudomonas stutzeri.</title>
        <authorList>
            <person name="Milligan D.A."/>
            <person name="Bergaust L."/>
            <person name="Bakken L.R."/>
            <person name="Frostegard A."/>
        </authorList>
    </citation>
    <scope>NUCLEOTIDE SEQUENCE [LARGE SCALE GENOMIC DNA]</scope>
    <source>
        <strain evidence="13 14">24a75</strain>
    </source>
</reference>
<evidence type="ECO:0000256" key="9">
    <source>
        <dbReference type="PROSITE-ProRule" id="PRU00284"/>
    </source>
</evidence>
<evidence type="ECO:0000259" key="10">
    <source>
        <dbReference type="PROSITE" id="PS50111"/>
    </source>
</evidence>
<dbReference type="PANTHER" id="PTHR32089:SF119">
    <property type="entry name" value="METHYL-ACCEPTING CHEMOTAXIS PROTEIN CTPL"/>
    <property type="match status" value="1"/>
</dbReference>
<dbReference type="Proteomes" id="UP000236023">
    <property type="component" value="Unassembled WGS sequence"/>
</dbReference>
<gene>
    <name evidence="13" type="ORF">CXK94_13600</name>
</gene>